<evidence type="ECO:0000256" key="4">
    <source>
        <dbReference type="ARBA" id="ARBA00022723"/>
    </source>
</evidence>
<dbReference type="AlphaFoldDB" id="A0A1D1VYR5"/>
<dbReference type="GO" id="GO:0005615">
    <property type="term" value="C:extracellular space"/>
    <property type="evidence" value="ECO:0007669"/>
    <property type="project" value="TreeGrafter"/>
</dbReference>
<dbReference type="PANTHER" id="PTHR11533:SF299">
    <property type="entry name" value="AMINOPEPTIDASE"/>
    <property type="match status" value="1"/>
</dbReference>
<feature type="domain" description="Peptidase M1 membrane alanine aminopeptidase" evidence="8">
    <location>
        <begin position="1"/>
        <end position="101"/>
    </location>
</feature>
<evidence type="ECO:0000256" key="6">
    <source>
        <dbReference type="ARBA" id="ARBA00022833"/>
    </source>
</evidence>
<accession>A0A1D1VYR5</accession>
<dbReference type="GO" id="GO:0016020">
    <property type="term" value="C:membrane"/>
    <property type="evidence" value="ECO:0007669"/>
    <property type="project" value="TreeGrafter"/>
</dbReference>
<dbReference type="InterPro" id="IPR001930">
    <property type="entry name" value="Peptidase_M1"/>
</dbReference>
<dbReference type="Gene3D" id="1.10.390.10">
    <property type="entry name" value="Neutral Protease Domain 2"/>
    <property type="match status" value="1"/>
</dbReference>
<evidence type="ECO:0000256" key="1">
    <source>
        <dbReference type="ARBA" id="ARBA00001947"/>
    </source>
</evidence>
<dbReference type="GO" id="GO:0070006">
    <property type="term" value="F:metalloaminopeptidase activity"/>
    <property type="evidence" value="ECO:0007669"/>
    <property type="project" value="TreeGrafter"/>
</dbReference>
<dbReference type="STRING" id="947166.A0A1D1VYR5"/>
<dbReference type="OrthoDB" id="10031169at2759"/>
<dbReference type="EMBL" id="BDGG01000013">
    <property type="protein sequence ID" value="GAV06545.1"/>
    <property type="molecule type" value="Genomic_DNA"/>
</dbReference>
<protein>
    <recommendedName>
        <fullName evidence="8">Peptidase M1 membrane alanine aminopeptidase domain-containing protein</fullName>
    </recommendedName>
</protein>
<evidence type="ECO:0000259" key="8">
    <source>
        <dbReference type="Pfam" id="PF01433"/>
    </source>
</evidence>
<dbReference type="GO" id="GO:0006508">
    <property type="term" value="P:proteolysis"/>
    <property type="evidence" value="ECO:0007669"/>
    <property type="project" value="UniProtKB-KW"/>
</dbReference>
<keyword evidence="4" id="KW-0479">Metal-binding</keyword>
<dbReference type="InterPro" id="IPR050344">
    <property type="entry name" value="Peptidase_M1_aminopeptidases"/>
</dbReference>
<keyword evidence="5" id="KW-0378">Hydrolase</keyword>
<comment type="cofactor">
    <cofactor evidence="1">
        <name>Zn(2+)</name>
        <dbReference type="ChEBI" id="CHEBI:29105"/>
    </cofactor>
</comment>
<dbReference type="PRINTS" id="PR00756">
    <property type="entry name" value="ALADIPTASE"/>
</dbReference>
<keyword evidence="6" id="KW-0862">Zinc</keyword>
<keyword evidence="10" id="KW-1185">Reference proteome</keyword>
<gene>
    <name evidence="9" type="primary">RvY_16513</name>
    <name evidence="9" type="synonym">RvY_16513.3</name>
    <name evidence="9" type="ORF">RvY_16513-3</name>
</gene>
<evidence type="ECO:0000256" key="3">
    <source>
        <dbReference type="ARBA" id="ARBA00022670"/>
    </source>
</evidence>
<keyword evidence="3" id="KW-0645">Protease</keyword>
<organism evidence="9 10">
    <name type="scientific">Ramazzottius varieornatus</name>
    <name type="common">Water bear</name>
    <name type="synonym">Tardigrade</name>
    <dbReference type="NCBI Taxonomy" id="947166"/>
    <lineage>
        <taxon>Eukaryota</taxon>
        <taxon>Metazoa</taxon>
        <taxon>Ecdysozoa</taxon>
        <taxon>Tardigrada</taxon>
        <taxon>Eutardigrada</taxon>
        <taxon>Parachela</taxon>
        <taxon>Hypsibioidea</taxon>
        <taxon>Ramazzottiidae</taxon>
        <taxon>Ramazzottius</taxon>
    </lineage>
</organism>
<dbReference type="SUPFAM" id="SSF55486">
    <property type="entry name" value="Metalloproteases ('zincins'), catalytic domain"/>
    <property type="match status" value="1"/>
</dbReference>
<evidence type="ECO:0000256" key="5">
    <source>
        <dbReference type="ARBA" id="ARBA00022801"/>
    </source>
</evidence>
<sequence length="102" mass="11634">MENWELISYREQWVLFDPKEYGVSQMDLVSTTVAHEIAHQWCGNLVTMTWWDQLWLNEGFATFMQQLGADAAMPALGAFSRFSTSIMQSVLTLDTLSSTHPS</sequence>
<dbReference type="Proteomes" id="UP000186922">
    <property type="component" value="Unassembled WGS sequence"/>
</dbReference>
<reference evidence="9 10" key="1">
    <citation type="journal article" date="2016" name="Nat. Commun.">
        <title>Extremotolerant tardigrade genome and improved radiotolerance of human cultured cells by tardigrade-unique protein.</title>
        <authorList>
            <person name="Hashimoto T."/>
            <person name="Horikawa D.D."/>
            <person name="Saito Y."/>
            <person name="Kuwahara H."/>
            <person name="Kozuka-Hata H."/>
            <person name="Shin-I T."/>
            <person name="Minakuchi Y."/>
            <person name="Ohishi K."/>
            <person name="Motoyama A."/>
            <person name="Aizu T."/>
            <person name="Enomoto A."/>
            <person name="Kondo K."/>
            <person name="Tanaka S."/>
            <person name="Hara Y."/>
            <person name="Koshikawa S."/>
            <person name="Sagara H."/>
            <person name="Miura T."/>
            <person name="Yokobori S."/>
            <person name="Miyagawa K."/>
            <person name="Suzuki Y."/>
            <person name="Kubo T."/>
            <person name="Oyama M."/>
            <person name="Kohara Y."/>
            <person name="Fujiyama A."/>
            <person name="Arakawa K."/>
            <person name="Katayama T."/>
            <person name="Toyoda A."/>
            <person name="Kunieda T."/>
        </authorList>
    </citation>
    <scope>NUCLEOTIDE SEQUENCE [LARGE SCALE GENOMIC DNA]</scope>
    <source>
        <strain evidence="9 10">YOKOZUNA-1</strain>
    </source>
</reference>
<evidence type="ECO:0000313" key="10">
    <source>
        <dbReference type="Proteomes" id="UP000186922"/>
    </source>
</evidence>
<dbReference type="GO" id="GO:0005737">
    <property type="term" value="C:cytoplasm"/>
    <property type="evidence" value="ECO:0007669"/>
    <property type="project" value="TreeGrafter"/>
</dbReference>
<evidence type="ECO:0000256" key="2">
    <source>
        <dbReference type="ARBA" id="ARBA00010136"/>
    </source>
</evidence>
<dbReference type="InterPro" id="IPR014782">
    <property type="entry name" value="Peptidase_M1_dom"/>
</dbReference>
<dbReference type="InterPro" id="IPR027268">
    <property type="entry name" value="Peptidase_M4/M1_CTD_sf"/>
</dbReference>
<dbReference type="PANTHER" id="PTHR11533">
    <property type="entry name" value="PROTEASE M1 ZINC METALLOPROTEASE"/>
    <property type="match status" value="1"/>
</dbReference>
<name>A0A1D1VYR5_RAMVA</name>
<dbReference type="GO" id="GO:0043171">
    <property type="term" value="P:peptide catabolic process"/>
    <property type="evidence" value="ECO:0007669"/>
    <property type="project" value="TreeGrafter"/>
</dbReference>
<proteinExistence type="inferred from homology"/>
<keyword evidence="7" id="KW-0482">Metalloprotease</keyword>
<evidence type="ECO:0000313" key="9">
    <source>
        <dbReference type="EMBL" id="GAV06545.1"/>
    </source>
</evidence>
<dbReference type="Pfam" id="PF01433">
    <property type="entry name" value="Peptidase_M1"/>
    <property type="match status" value="1"/>
</dbReference>
<comment type="similarity">
    <text evidence="2">Belongs to the peptidase M1 family.</text>
</comment>
<dbReference type="GO" id="GO:0042277">
    <property type="term" value="F:peptide binding"/>
    <property type="evidence" value="ECO:0007669"/>
    <property type="project" value="TreeGrafter"/>
</dbReference>
<evidence type="ECO:0000256" key="7">
    <source>
        <dbReference type="ARBA" id="ARBA00023049"/>
    </source>
</evidence>
<comment type="caution">
    <text evidence="9">The sequence shown here is derived from an EMBL/GenBank/DDBJ whole genome shotgun (WGS) entry which is preliminary data.</text>
</comment>
<dbReference type="GO" id="GO:0008270">
    <property type="term" value="F:zinc ion binding"/>
    <property type="evidence" value="ECO:0007669"/>
    <property type="project" value="InterPro"/>
</dbReference>